<dbReference type="InterPro" id="IPR002347">
    <property type="entry name" value="SDR_fam"/>
</dbReference>
<keyword evidence="2" id="KW-0560">Oxidoreductase</keyword>
<reference evidence="4 5" key="1">
    <citation type="submission" date="2023-09" db="EMBL/GenBank/DDBJ databases">
        <authorList>
            <person name="Rey-Velasco X."/>
        </authorList>
    </citation>
    <scope>NUCLEOTIDE SEQUENCE [LARGE SCALE GENOMIC DNA]</scope>
    <source>
        <strain evidence="4 5">W345</strain>
    </source>
</reference>
<dbReference type="Gene3D" id="3.40.50.720">
    <property type="entry name" value="NAD(P)-binding Rossmann-like Domain"/>
    <property type="match status" value="1"/>
</dbReference>
<dbReference type="SUPFAM" id="SSF51735">
    <property type="entry name" value="NAD(P)-binding Rossmann-fold domains"/>
    <property type="match status" value="1"/>
</dbReference>
<dbReference type="InterPro" id="IPR057326">
    <property type="entry name" value="KR_dom"/>
</dbReference>
<dbReference type="SMART" id="SM00822">
    <property type="entry name" value="PKS_KR"/>
    <property type="match status" value="1"/>
</dbReference>
<evidence type="ECO:0000313" key="4">
    <source>
        <dbReference type="EMBL" id="MDT0499014.1"/>
    </source>
</evidence>
<evidence type="ECO:0000313" key="5">
    <source>
        <dbReference type="Proteomes" id="UP001254608"/>
    </source>
</evidence>
<accession>A0ABU2WP41</accession>
<name>A0ABU2WP41_9GAMM</name>
<comment type="caution">
    <text evidence="4">The sequence shown here is derived from an EMBL/GenBank/DDBJ whole genome shotgun (WGS) entry which is preliminary data.</text>
</comment>
<proteinExistence type="inferred from homology"/>
<evidence type="ECO:0000259" key="3">
    <source>
        <dbReference type="SMART" id="SM00822"/>
    </source>
</evidence>
<organism evidence="4 5">
    <name type="scientific">Banduia mediterranea</name>
    <dbReference type="NCBI Taxonomy" id="3075609"/>
    <lineage>
        <taxon>Bacteria</taxon>
        <taxon>Pseudomonadati</taxon>
        <taxon>Pseudomonadota</taxon>
        <taxon>Gammaproteobacteria</taxon>
        <taxon>Nevskiales</taxon>
        <taxon>Algiphilaceae</taxon>
        <taxon>Banduia</taxon>
    </lineage>
</organism>
<dbReference type="Pfam" id="PF00106">
    <property type="entry name" value="adh_short"/>
    <property type="match status" value="1"/>
</dbReference>
<dbReference type="Proteomes" id="UP001254608">
    <property type="component" value="Unassembled WGS sequence"/>
</dbReference>
<gene>
    <name evidence="4" type="ORF">RM530_16855</name>
</gene>
<protein>
    <submittedName>
        <fullName evidence="4">SDR family NAD(P)-dependent oxidoreductase</fullName>
    </submittedName>
</protein>
<dbReference type="EMBL" id="JAVRIC010000032">
    <property type="protein sequence ID" value="MDT0499014.1"/>
    <property type="molecule type" value="Genomic_DNA"/>
</dbReference>
<evidence type="ECO:0000256" key="1">
    <source>
        <dbReference type="ARBA" id="ARBA00006484"/>
    </source>
</evidence>
<dbReference type="PANTHER" id="PTHR42901">
    <property type="entry name" value="ALCOHOL DEHYDROGENASE"/>
    <property type="match status" value="1"/>
</dbReference>
<dbReference type="PRINTS" id="PR00081">
    <property type="entry name" value="GDHRDH"/>
</dbReference>
<dbReference type="RefSeq" id="WP_311366425.1">
    <property type="nucleotide sequence ID" value="NZ_JAVRIC010000032.1"/>
</dbReference>
<dbReference type="InterPro" id="IPR036291">
    <property type="entry name" value="NAD(P)-bd_dom_sf"/>
</dbReference>
<evidence type="ECO:0000256" key="2">
    <source>
        <dbReference type="ARBA" id="ARBA00023002"/>
    </source>
</evidence>
<comment type="similarity">
    <text evidence="1">Belongs to the short-chain dehydrogenases/reductases (SDR) family.</text>
</comment>
<sequence length="239" mass="25781">MNTASAPEDGSAVFSRQTFMITGAGSGLGRALSRRLAELGASVILLGRQSATLETLYDEIVAAGHAQPAIVALDLAKAGAKEFDQLRAQIESEFNGKLHGIVHCAAHFKNFQLLSELQPFDWIEPLQVNLIAPWGLSRACFGLLEATENSMVMFVTCAAGHEAKAFQGTYGVTKSALEGMARTWSVEQRKVRIELFDPGPMRTALRRLGYPGELDAETPPPEERLAALIARLRGTATAD</sequence>
<dbReference type="PANTHER" id="PTHR42901:SF1">
    <property type="entry name" value="ALCOHOL DEHYDROGENASE"/>
    <property type="match status" value="1"/>
</dbReference>
<keyword evidence="5" id="KW-1185">Reference proteome</keyword>
<feature type="domain" description="Ketoreductase" evidence="3">
    <location>
        <begin position="17"/>
        <end position="204"/>
    </location>
</feature>